<sequence length="77" mass="8857">MTERWGDFSAQLLETEDINVVASDVYNAKAQSLRTALCGRLTSEVLMDKLRNETFEYRTKLDENGAIQILFIPKQYP</sequence>
<organism evidence="1 2">
    <name type="scientific">Peronosclerospora sorghi</name>
    <dbReference type="NCBI Taxonomy" id="230839"/>
    <lineage>
        <taxon>Eukaryota</taxon>
        <taxon>Sar</taxon>
        <taxon>Stramenopiles</taxon>
        <taxon>Oomycota</taxon>
        <taxon>Peronosporomycetes</taxon>
        <taxon>Peronosporales</taxon>
        <taxon>Peronosporaceae</taxon>
        <taxon>Peronosclerospora</taxon>
    </lineage>
</organism>
<evidence type="ECO:0000313" key="2">
    <source>
        <dbReference type="Proteomes" id="UP001163321"/>
    </source>
</evidence>
<protein>
    <submittedName>
        <fullName evidence="1">Uncharacterized protein</fullName>
    </submittedName>
</protein>
<dbReference type="EMBL" id="CM047584">
    <property type="protein sequence ID" value="KAI9911462.1"/>
    <property type="molecule type" value="Genomic_DNA"/>
</dbReference>
<dbReference type="Proteomes" id="UP001163321">
    <property type="component" value="Chromosome 5"/>
</dbReference>
<reference evidence="1 2" key="1">
    <citation type="journal article" date="2022" name="bioRxiv">
        <title>The genome of the oomycete Peronosclerospora sorghi, a cosmopolitan pathogen of maize and sorghum, is inflated with dispersed pseudogenes.</title>
        <authorList>
            <person name="Fletcher K."/>
            <person name="Martin F."/>
            <person name="Isakeit T."/>
            <person name="Cavanaugh K."/>
            <person name="Magill C."/>
            <person name="Michelmore R."/>
        </authorList>
    </citation>
    <scope>NUCLEOTIDE SEQUENCE [LARGE SCALE GENOMIC DNA]</scope>
    <source>
        <strain evidence="1">P6</strain>
    </source>
</reference>
<gene>
    <name evidence="1" type="ORF">PsorP6_009735</name>
</gene>
<keyword evidence="2" id="KW-1185">Reference proteome</keyword>
<name>A0ACC0VYW4_9STRA</name>
<evidence type="ECO:0000313" key="1">
    <source>
        <dbReference type="EMBL" id="KAI9911462.1"/>
    </source>
</evidence>
<comment type="caution">
    <text evidence="1">The sequence shown here is derived from an EMBL/GenBank/DDBJ whole genome shotgun (WGS) entry which is preliminary data.</text>
</comment>
<proteinExistence type="predicted"/>
<accession>A0ACC0VYW4</accession>